<dbReference type="Proteomes" id="UP000828048">
    <property type="component" value="Chromosome 10"/>
</dbReference>
<name>A0ACB7XHL5_9ERIC</name>
<organism evidence="1 2">
    <name type="scientific">Vaccinium darrowii</name>
    <dbReference type="NCBI Taxonomy" id="229202"/>
    <lineage>
        <taxon>Eukaryota</taxon>
        <taxon>Viridiplantae</taxon>
        <taxon>Streptophyta</taxon>
        <taxon>Embryophyta</taxon>
        <taxon>Tracheophyta</taxon>
        <taxon>Spermatophyta</taxon>
        <taxon>Magnoliopsida</taxon>
        <taxon>eudicotyledons</taxon>
        <taxon>Gunneridae</taxon>
        <taxon>Pentapetalae</taxon>
        <taxon>asterids</taxon>
        <taxon>Ericales</taxon>
        <taxon>Ericaceae</taxon>
        <taxon>Vaccinioideae</taxon>
        <taxon>Vaccinieae</taxon>
        <taxon>Vaccinium</taxon>
    </lineage>
</organism>
<evidence type="ECO:0000313" key="2">
    <source>
        <dbReference type="Proteomes" id="UP000828048"/>
    </source>
</evidence>
<proteinExistence type="predicted"/>
<accession>A0ACB7XHL5</accession>
<evidence type="ECO:0000313" key="1">
    <source>
        <dbReference type="EMBL" id="KAH7839866.1"/>
    </source>
</evidence>
<gene>
    <name evidence="1" type="ORF">Vadar_009846</name>
</gene>
<protein>
    <submittedName>
        <fullName evidence="1">Uncharacterized protein</fullName>
    </submittedName>
</protein>
<keyword evidence="2" id="KW-1185">Reference proteome</keyword>
<comment type="caution">
    <text evidence="1">The sequence shown here is derived from an EMBL/GenBank/DDBJ whole genome shotgun (WGS) entry which is preliminary data.</text>
</comment>
<sequence length="356" mass="38157">MATITSPPALSPTPPSLSTLRKHFLNPQSPVTQHHLSPPITLSLPSQKTLKPTFKIQSSSTPITPSTLSPTPSPESLKSRLQNGETLYGLFLLTFSPTLAEIAALSGYDFVVVDMEHGHGSISSALPCLHALAAAQTPAILRLPESTAAWAKKALDLGPQGIMFPMIDTAKMARKAVSYCRFPPNGVRGSAHTVVRASDYGINVGYLSNYEEDLLIMCQVESEEGVEKIKEIAAVDGVDCVQMGPLDLSASLGYLWDPGNKKVREVMRKAEKAVLGMEGGAYLGGFAMPHDGPVDLQLRGYHMVSGAVDVGLFRSAAVEDVKRFKTSLLEGCGDEVVEGGKDGDGDDDDDEKYWSE</sequence>
<dbReference type="EMBL" id="CM037160">
    <property type="protein sequence ID" value="KAH7839866.1"/>
    <property type="molecule type" value="Genomic_DNA"/>
</dbReference>
<reference evidence="1 2" key="1">
    <citation type="journal article" date="2021" name="Hortic Res">
        <title>High-quality reference genome and annotation aids understanding of berry development for evergreen blueberry (Vaccinium darrowii).</title>
        <authorList>
            <person name="Yu J."/>
            <person name="Hulse-Kemp A.M."/>
            <person name="Babiker E."/>
            <person name="Staton M."/>
        </authorList>
    </citation>
    <scope>NUCLEOTIDE SEQUENCE [LARGE SCALE GENOMIC DNA]</scope>
    <source>
        <strain evidence="2">cv. NJ 8807/NJ 8810</strain>
        <tissue evidence="1">Young leaf</tissue>
    </source>
</reference>